<keyword evidence="2" id="KW-1185">Reference proteome</keyword>
<organism evidence="1 2">
    <name type="scientific">Lentithecium fluviatile CBS 122367</name>
    <dbReference type="NCBI Taxonomy" id="1168545"/>
    <lineage>
        <taxon>Eukaryota</taxon>
        <taxon>Fungi</taxon>
        <taxon>Dikarya</taxon>
        <taxon>Ascomycota</taxon>
        <taxon>Pezizomycotina</taxon>
        <taxon>Dothideomycetes</taxon>
        <taxon>Pleosporomycetidae</taxon>
        <taxon>Pleosporales</taxon>
        <taxon>Massarineae</taxon>
        <taxon>Lentitheciaceae</taxon>
        <taxon>Lentithecium</taxon>
    </lineage>
</organism>
<dbReference type="EMBL" id="MU005575">
    <property type="protein sequence ID" value="KAF2687244.1"/>
    <property type="molecule type" value="Genomic_DNA"/>
</dbReference>
<proteinExistence type="predicted"/>
<accession>A0A6G1J9K9</accession>
<name>A0A6G1J9K9_9PLEO</name>
<dbReference type="AlphaFoldDB" id="A0A6G1J9K9"/>
<gene>
    <name evidence="1" type="ORF">K458DRAFT_415508</name>
</gene>
<evidence type="ECO:0000313" key="2">
    <source>
        <dbReference type="Proteomes" id="UP000799291"/>
    </source>
</evidence>
<dbReference type="Proteomes" id="UP000799291">
    <property type="component" value="Unassembled WGS sequence"/>
</dbReference>
<protein>
    <submittedName>
        <fullName evidence="1">Uncharacterized protein</fullName>
    </submittedName>
</protein>
<sequence length="193" mass="21079">MEELGGISTIHAYRPMSTREQHLLAMSYAMGQQDVEDPRCAGCQLFTMPHFAQRGRDTPGEGCGFVGVFGKLGNLYLHDQECRGGNRALEAVHLQTKAFSTSRTRIRYRTNTSLVVTRRLEPTHPPAVAHTPTSDLTTFGTVAHMFIARRRLLIAEKTISTLATSTTVISTPSTFPGAPFSLLMCGPAQGKKG</sequence>
<reference evidence="1" key="1">
    <citation type="journal article" date="2020" name="Stud. Mycol.">
        <title>101 Dothideomycetes genomes: a test case for predicting lifestyles and emergence of pathogens.</title>
        <authorList>
            <person name="Haridas S."/>
            <person name="Albert R."/>
            <person name="Binder M."/>
            <person name="Bloem J."/>
            <person name="Labutti K."/>
            <person name="Salamov A."/>
            <person name="Andreopoulos B."/>
            <person name="Baker S."/>
            <person name="Barry K."/>
            <person name="Bills G."/>
            <person name="Bluhm B."/>
            <person name="Cannon C."/>
            <person name="Castanera R."/>
            <person name="Culley D."/>
            <person name="Daum C."/>
            <person name="Ezra D."/>
            <person name="Gonzalez J."/>
            <person name="Henrissat B."/>
            <person name="Kuo A."/>
            <person name="Liang C."/>
            <person name="Lipzen A."/>
            <person name="Lutzoni F."/>
            <person name="Magnuson J."/>
            <person name="Mondo S."/>
            <person name="Nolan M."/>
            <person name="Ohm R."/>
            <person name="Pangilinan J."/>
            <person name="Park H.-J."/>
            <person name="Ramirez L."/>
            <person name="Alfaro M."/>
            <person name="Sun H."/>
            <person name="Tritt A."/>
            <person name="Yoshinaga Y."/>
            <person name="Zwiers L.-H."/>
            <person name="Turgeon B."/>
            <person name="Goodwin S."/>
            <person name="Spatafora J."/>
            <person name="Crous P."/>
            <person name="Grigoriev I."/>
        </authorList>
    </citation>
    <scope>NUCLEOTIDE SEQUENCE</scope>
    <source>
        <strain evidence="1">CBS 122367</strain>
    </source>
</reference>
<evidence type="ECO:0000313" key="1">
    <source>
        <dbReference type="EMBL" id="KAF2687244.1"/>
    </source>
</evidence>